<dbReference type="InterPro" id="IPR013752">
    <property type="entry name" value="KPA_reductase"/>
</dbReference>
<dbReference type="UniPathway" id="UPA00028">
    <property type="reaction ID" value="UER00004"/>
</dbReference>
<evidence type="ECO:0000256" key="1">
    <source>
        <dbReference type="ARBA" id="ARBA00002919"/>
    </source>
</evidence>
<dbReference type="NCBIfam" id="TIGR00745">
    <property type="entry name" value="apbA_panE"/>
    <property type="match status" value="1"/>
</dbReference>
<organism evidence="13 14">
    <name type="scientific">Tunturiibacter lichenicola</name>
    <dbReference type="NCBI Taxonomy" id="2051959"/>
    <lineage>
        <taxon>Bacteria</taxon>
        <taxon>Pseudomonadati</taxon>
        <taxon>Acidobacteriota</taxon>
        <taxon>Terriglobia</taxon>
        <taxon>Terriglobales</taxon>
        <taxon>Acidobacteriaceae</taxon>
        <taxon>Tunturiibacter</taxon>
    </lineage>
</organism>
<feature type="domain" description="Ketopantoate reductase N-terminal" evidence="11">
    <location>
        <begin position="3"/>
        <end position="150"/>
    </location>
</feature>
<evidence type="ECO:0000259" key="12">
    <source>
        <dbReference type="Pfam" id="PF08546"/>
    </source>
</evidence>
<dbReference type="GO" id="GO:0005737">
    <property type="term" value="C:cytoplasm"/>
    <property type="evidence" value="ECO:0007669"/>
    <property type="project" value="TreeGrafter"/>
</dbReference>
<evidence type="ECO:0000259" key="11">
    <source>
        <dbReference type="Pfam" id="PF02558"/>
    </source>
</evidence>
<dbReference type="InterPro" id="IPR013332">
    <property type="entry name" value="KPR_N"/>
</dbReference>
<dbReference type="EMBL" id="JACHDZ010000001">
    <property type="protein sequence ID" value="MBB5343091.1"/>
    <property type="molecule type" value="Genomic_DNA"/>
</dbReference>
<dbReference type="AlphaFoldDB" id="A0A7W8J5U6"/>
<dbReference type="Gene3D" id="3.40.50.720">
    <property type="entry name" value="NAD(P)-binding Rossmann-like Domain"/>
    <property type="match status" value="1"/>
</dbReference>
<dbReference type="InterPro" id="IPR008927">
    <property type="entry name" value="6-PGluconate_DH-like_C_sf"/>
</dbReference>
<evidence type="ECO:0000256" key="5">
    <source>
        <dbReference type="ARBA" id="ARBA00019465"/>
    </source>
</evidence>
<evidence type="ECO:0000256" key="2">
    <source>
        <dbReference type="ARBA" id="ARBA00004994"/>
    </source>
</evidence>
<accession>A0A7W8J5U6</accession>
<comment type="pathway">
    <text evidence="2 10">Cofactor biosynthesis; (R)-pantothenate biosynthesis; (R)-pantoate from 3-methyl-2-oxobutanoate: step 2/2.</text>
</comment>
<dbReference type="InterPro" id="IPR003710">
    <property type="entry name" value="ApbA"/>
</dbReference>
<dbReference type="PANTHER" id="PTHR21708:SF26">
    <property type="entry name" value="2-DEHYDROPANTOATE 2-REDUCTASE"/>
    <property type="match status" value="1"/>
</dbReference>
<dbReference type="PANTHER" id="PTHR21708">
    <property type="entry name" value="PROBABLE 2-DEHYDROPANTOATE 2-REDUCTASE"/>
    <property type="match status" value="1"/>
</dbReference>
<dbReference type="InterPro" id="IPR036291">
    <property type="entry name" value="NAD(P)-bd_dom_sf"/>
</dbReference>
<dbReference type="FunFam" id="1.10.1040.10:FF:000017">
    <property type="entry name" value="2-dehydropantoate 2-reductase"/>
    <property type="match status" value="1"/>
</dbReference>
<sequence length="309" mass="33779">MKILVVGAGAVGGYFGTRLAQAGRDVTFLVRPARAQQLQRDGLRILSPHGDATLKPKTITSSEITSPYDVIFLSVKAQALDQAIKDMTHAVGPDTMIYPVLNGMRHMNTLVQSFGEQAVLGGVCMVSTDLDEQGRIVQITPMQKLIYGERSGELTPRIRTLDAMFHDASFDTELSLNITQAMWDKWVIIASLGLITCLLGGPIGEINRVPDGEQTALQALEECAAIAKACGFPTPQPLLENLRKQATMKDSQFTSSMYRDLQKGTPVEVDTILGDLLDHGHAHHLEASLLQACCVRLRVYQNSLKAEKH</sequence>
<dbReference type="SUPFAM" id="SSF51735">
    <property type="entry name" value="NAD(P)-binding Rossmann-fold domains"/>
    <property type="match status" value="1"/>
</dbReference>
<comment type="function">
    <text evidence="1 10">Catalyzes the NADPH-dependent reduction of ketopantoate into pantoic acid.</text>
</comment>
<evidence type="ECO:0000256" key="4">
    <source>
        <dbReference type="ARBA" id="ARBA00013014"/>
    </source>
</evidence>
<dbReference type="Pfam" id="PF02558">
    <property type="entry name" value="ApbA"/>
    <property type="match status" value="1"/>
</dbReference>
<proteinExistence type="inferred from homology"/>
<reference evidence="13 14" key="1">
    <citation type="submission" date="2020-08" db="EMBL/GenBank/DDBJ databases">
        <title>Genomic Encyclopedia of Type Strains, Phase IV (KMG-V): Genome sequencing to study the core and pangenomes of soil and plant-associated prokaryotes.</title>
        <authorList>
            <person name="Whitman W."/>
        </authorList>
    </citation>
    <scope>NUCLEOTIDE SEQUENCE [LARGE SCALE GENOMIC DNA]</scope>
    <source>
        <strain evidence="13 14">M8US30</strain>
    </source>
</reference>
<evidence type="ECO:0000313" key="13">
    <source>
        <dbReference type="EMBL" id="MBB5343091.1"/>
    </source>
</evidence>
<dbReference type="InterPro" id="IPR051402">
    <property type="entry name" value="KPR-Related"/>
</dbReference>
<name>A0A7W8J5U6_9BACT</name>
<dbReference type="Pfam" id="PF08546">
    <property type="entry name" value="ApbA_C"/>
    <property type="match status" value="1"/>
</dbReference>
<keyword evidence="10" id="KW-0566">Pantothenate biosynthesis</keyword>
<evidence type="ECO:0000256" key="7">
    <source>
        <dbReference type="ARBA" id="ARBA00023002"/>
    </source>
</evidence>
<keyword evidence="6 10" id="KW-0521">NADP</keyword>
<comment type="caution">
    <text evidence="13">The sequence shown here is derived from an EMBL/GenBank/DDBJ whole genome shotgun (WGS) entry which is preliminary data.</text>
</comment>
<dbReference type="SUPFAM" id="SSF48179">
    <property type="entry name" value="6-phosphogluconate dehydrogenase C-terminal domain-like"/>
    <property type="match status" value="1"/>
</dbReference>
<comment type="similarity">
    <text evidence="3 10">Belongs to the ketopantoate reductase family.</text>
</comment>
<dbReference type="GO" id="GO:0015940">
    <property type="term" value="P:pantothenate biosynthetic process"/>
    <property type="evidence" value="ECO:0007669"/>
    <property type="project" value="UniProtKB-UniPathway"/>
</dbReference>
<dbReference type="Proteomes" id="UP000569092">
    <property type="component" value="Unassembled WGS sequence"/>
</dbReference>
<dbReference type="InterPro" id="IPR013328">
    <property type="entry name" value="6PGD_dom2"/>
</dbReference>
<dbReference type="Gene3D" id="1.10.1040.10">
    <property type="entry name" value="N-(1-d-carboxylethyl)-l-norvaline Dehydrogenase, domain 2"/>
    <property type="match status" value="1"/>
</dbReference>
<evidence type="ECO:0000256" key="6">
    <source>
        <dbReference type="ARBA" id="ARBA00022857"/>
    </source>
</evidence>
<feature type="domain" description="Ketopantoate reductase C-terminal" evidence="12">
    <location>
        <begin position="177"/>
        <end position="300"/>
    </location>
</feature>
<evidence type="ECO:0000256" key="9">
    <source>
        <dbReference type="ARBA" id="ARBA00048793"/>
    </source>
</evidence>
<evidence type="ECO:0000313" key="14">
    <source>
        <dbReference type="Proteomes" id="UP000569092"/>
    </source>
</evidence>
<comment type="catalytic activity">
    <reaction evidence="9 10">
        <text>(R)-pantoate + NADP(+) = 2-dehydropantoate + NADPH + H(+)</text>
        <dbReference type="Rhea" id="RHEA:16233"/>
        <dbReference type="ChEBI" id="CHEBI:11561"/>
        <dbReference type="ChEBI" id="CHEBI:15378"/>
        <dbReference type="ChEBI" id="CHEBI:15980"/>
        <dbReference type="ChEBI" id="CHEBI:57783"/>
        <dbReference type="ChEBI" id="CHEBI:58349"/>
        <dbReference type="EC" id="1.1.1.169"/>
    </reaction>
</comment>
<dbReference type="EC" id="1.1.1.169" evidence="4 10"/>
<dbReference type="FunFam" id="3.40.50.720:FF:000307">
    <property type="entry name" value="2-dehydropantoate 2-reductase"/>
    <property type="match status" value="1"/>
</dbReference>
<gene>
    <name evidence="13" type="ORF">HDF10_001041</name>
</gene>
<evidence type="ECO:0000256" key="10">
    <source>
        <dbReference type="RuleBase" id="RU362068"/>
    </source>
</evidence>
<evidence type="ECO:0000256" key="8">
    <source>
        <dbReference type="ARBA" id="ARBA00032024"/>
    </source>
</evidence>
<protein>
    <recommendedName>
        <fullName evidence="5 10">2-dehydropantoate 2-reductase</fullName>
        <ecNumber evidence="4 10">1.1.1.169</ecNumber>
    </recommendedName>
    <alternativeName>
        <fullName evidence="8 10">Ketopantoate reductase</fullName>
    </alternativeName>
</protein>
<keyword evidence="7 10" id="KW-0560">Oxidoreductase</keyword>
<dbReference type="GO" id="GO:0008677">
    <property type="term" value="F:2-dehydropantoate 2-reductase activity"/>
    <property type="evidence" value="ECO:0007669"/>
    <property type="project" value="UniProtKB-EC"/>
</dbReference>
<evidence type="ECO:0000256" key="3">
    <source>
        <dbReference type="ARBA" id="ARBA00007870"/>
    </source>
</evidence>